<proteinExistence type="predicted"/>
<evidence type="ECO:0000256" key="10">
    <source>
        <dbReference type="ARBA" id="ARBA00022741"/>
    </source>
</evidence>
<evidence type="ECO:0000256" key="13">
    <source>
        <dbReference type="ARBA" id="ARBA00023136"/>
    </source>
</evidence>
<evidence type="ECO:0000256" key="1">
    <source>
        <dbReference type="ARBA" id="ARBA00004479"/>
    </source>
</evidence>
<comment type="catalytic activity">
    <reaction evidence="16">
        <text>L-threonyl-[protein] + ATP = O-phospho-L-threonyl-[protein] + ADP + H(+)</text>
        <dbReference type="Rhea" id="RHEA:46608"/>
        <dbReference type="Rhea" id="RHEA-COMP:11060"/>
        <dbReference type="Rhea" id="RHEA-COMP:11605"/>
        <dbReference type="ChEBI" id="CHEBI:15378"/>
        <dbReference type="ChEBI" id="CHEBI:30013"/>
        <dbReference type="ChEBI" id="CHEBI:30616"/>
        <dbReference type="ChEBI" id="CHEBI:61977"/>
        <dbReference type="ChEBI" id="CHEBI:456216"/>
        <dbReference type="EC" id="2.7.11.1"/>
    </reaction>
</comment>
<keyword evidence="8" id="KW-0732">Signal</keyword>
<evidence type="ECO:0000256" key="12">
    <source>
        <dbReference type="ARBA" id="ARBA00022989"/>
    </source>
</evidence>
<dbReference type="InterPro" id="IPR011009">
    <property type="entry name" value="Kinase-like_dom_sf"/>
</dbReference>
<dbReference type="PANTHER" id="PTHR48006">
    <property type="entry name" value="LEUCINE-RICH REPEAT-CONTAINING PROTEIN DDB_G0281931-RELATED"/>
    <property type="match status" value="1"/>
</dbReference>
<evidence type="ECO:0000256" key="6">
    <source>
        <dbReference type="ARBA" id="ARBA00022679"/>
    </source>
</evidence>
<dbReference type="Proteomes" id="UP001652600">
    <property type="component" value="Chromosome 7"/>
</dbReference>
<dbReference type="Pfam" id="PF00069">
    <property type="entry name" value="Pkinase"/>
    <property type="match status" value="1"/>
</dbReference>
<evidence type="ECO:0000256" key="4">
    <source>
        <dbReference type="ARBA" id="ARBA00022553"/>
    </source>
</evidence>
<dbReference type="Gene3D" id="1.10.510.10">
    <property type="entry name" value="Transferase(Phosphotransferase) domain 1"/>
    <property type="match status" value="1"/>
</dbReference>
<evidence type="ECO:0000256" key="9">
    <source>
        <dbReference type="ARBA" id="ARBA00022737"/>
    </source>
</evidence>
<keyword evidence="12 18" id="KW-1133">Transmembrane helix</keyword>
<keyword evidence="3" id="KW-0723">Serine/threonine-protein kinase</keyword>
<dbReference type="Gene3D" id="3.80.10.10">
    <property type="entry name" value="Ribonuclease Inhibitor"/>
    <property type="match status" value="3"/>
</dbReference>
<dbReference type="InterPro" id="IPR001611">
    <property type="entry name" value="Leu-rich_rpt"/>
</dbReference>
<reference evidence="21" key="1">
    <citation type="submission" date="2025-08" db="UniProtKB">
        <authorList>
            <consortium name="RefSeq"/>
        </authorList>
    </citation>
    <scope>IDENTIFICATION</scope>
    <source>
        <tissue evidence="21">Stem</tissue>
    </source>
</reference>
<keyword evidence="3" id="KW-0418">Kinase</keyword>
<evidence type="ECO:0000256" key="18">
    <source>
        <dbReference type="SAM" id="Phobius"/>
    </source>
</evidence>
<accession>A0ABM3L0U9</accession>
<dbReference type="Pfam" id="PF00560">
    <property type="entry name" value="LRR_1"/>
    <property type="match status" value="6"/>
</dbReference>
<keyword evidence="14" id="KW-0675">Receptor</keyword>
<keyword evidence="13 18" id="KW-0472">Membrane</keyword>
<evidence type="ECO:0000256" key="15">
    <source>
        <dbReference type="ARBA" id="ARBA00023180"/>
    </source>
</evidence>
<dbReference type="InterPro" id="IPR032675">
    <property type="entry name" value="LRR_dom_sf"/>
</dbReference>
<name>A0ABM3L0U9_CUCME</name>
<dbReference type="PROSITE" id="PS50011">
    <property type="entry name" value="PROTEIN_KINASE_DOM"/>
    <property type="match status" value="1"/>
</dbReference>
<keyword evidence="4" id="KW-0597">Phosphoprotein</keyword>
<keyword evidence="9" id="KW-0677">Repeat</keyword>
<dbReference type="Gene3D" id="2.60.120.430">
    <property type="entry name" value="Galactose-binding lectin"/>
    <property type="match status" value="1"/>
</dbReference>
<feature type="domain" description="Protein kinase" evidence="19">
    <location>
        <begin position="568"/>
        <end position="787"/>
    </location>
</feature>
<dbReference type="InterPro" id="IPR008271">
    <property type="entry name" value="Ser/Thr_kinase_AS"/>
</dbReference>
<keyword evidence="15" id="KW-0325">Glycoprotein</keyword>
<evidence type="ECO:0000256" key="16">
    <source>
        <dbReference type="ARBA" id="ARBA00047899"/>
    </source>
</evidence>
<evidence type="ECO:0000256" key="11">
    <source>
        <dbReference type="ARBA" id="ARBA00022840"/>
    </source>
</evidence>
<comment type="subcellular location">
    <subcellularLocation>
        <location evidence="1">Membrane</location>
        <topology evidence="1">Single-pass type I membrane protein</topology>
    </subcellularLocation>
</comment>
<sequence>MNRYLGSQGLAGTLPSQLFKLPYLDTLDLTLNYLAGEIPREWGSTKLVNIYLFGNRLTGSIPEEIGNITTLKRLHLGSNQLSGSLPSTLGNLSKLRMLGLSSNNFTGELPVSLGMLTNLTYFQISDNNFEGEIPSFIHTWVNVYTLGIQGSGLGGPIPYEIRFLTNLTDLRISDLNGGASFPFPSLNNLNYLVYLVLRNCNITGELPDYFGGMKSLEILDLCFNKMSGQIPPSLHSLVQLQFKKIFLTGNLLNGSMPDWMLREGTTVDLSYNKFNSLSPDTGCRYQNVNLFASSSLDNNSNLVSCLRNRTCAQVKSRLHINCGGKEETIDGVKFEGEEDTGEPLQFYSSETNWAFSNSGSFLDGYDTDYVARNSSALSMINSTLYETARISPMSLTYYVYCMAIGNYTIRLHFAEIMFTNDKNYSSLGRRIFYVYVQGRRVLKDFNIVNAAGGAGKDYTYSIPVSLTSGILEIQFYWAGKGTTNIPTSGVYGPLISAISVEPDSPSEGRKTSHVGAVVGILVVVAFVIILAPGILWWRGCLGRKNLKIQNFLIGSFTLKQIRAATNNFDISNKIGEGGFGPVYKGILLDGTMIAVKQFSAKSRQGNREFVNEIGLISSLNHPNLVKLHGCCTEADQLLLVYEYMENNSLAQALFGSQECQLNLNWPTRKKICIGIAKGLTFLHEESRLKIVHRDIKGTNVLLDKNLNPKISDFGLAKLDEEENTHISTRIAGTFGYMAPEYATRGYLTEKADVYSFGIVALEIVSGRSNTIHRSKDKCLYLLDWALC</sequence>
<evidence type="ECO:0000259" key="19">
    <source>
        <dbReference type="PROSITE" id="PS50011"/>
    </source>
</evidence>
<evidence type="ECO:0000256" key="2">
    <source>
        <dbReference type="ARBA" id="ARBA00012513"/>
    </source>
</evidence>
<evidence type="ECO:0000256" key="8">
    <source>
        <dbReference type="ARBA" id="ARBA00022729"/>
    </source>
</evidence>
<organism evidence="20 21">
    <name type="scientific">Cucumis melo</name>
    <name type="common">Muskmelon</name>
    <dbReference type="NCBI Taxonomy" id="3656"/>
    <lineage>
        <taxon>Eukaryota</taxon>
        <taxon>Viridiplantae</taxon>
        <taxon>Streptophyta</taxon>
        <taxon>Embryophyta</taxon>
        <taxon>Tracheophyta</taxon>
        <taxon>Spermatophyta</taxon>
        <taxon>Magnoliopsida</taxon>
        <taxon>eudicotyledons</taxon>
        <taxon>Gunneridae</taxon>
        <taxon>Pentapetalae</taxon>
        <taxon>rosids</taxon>
        <taxon>fabids</taxon>
        <taxon>Cucurbitales</taxon>
        <taxon>Cucurbitaceae</taxon>
        <taxon>Benincaseae</taxon>
        <taxon>Cucumis</taxon>
    </lineage>
</organism>
<evidence type="ECO:0000256" key="17">
    <source>
        <dbReference type="ARBA" id="ARBA00048679"/>
    </source>
</evidence>
<dbReference type="SUPFAM" id="SSF52058">
    <property type="entry name" value="L domain-like"/>
    <property type="match status" value="1"/>
</dbReference>
<dbReference type="Pfam" id="PF11721">
    <property type="entry name" value="Malectin"/>
    <property type="match status" value="1"/>
</dbReference>
<dbReference type="InterPro" id="IPR051824">
    <property type="entry name" value="LRR_Rcpt-Like_S/T_Kinase"/>
</dbReference>
<evidence type="ECO:0000313" key="20">
    <source>
        <dbReference type="Proteomes" id="UP001652600"/>
    </source>
</evidence>
<comment type="catalytic activity">
    <reaction evidence="17">
        <text>L-seryl-[protein] + ATP = O-phospho-L-seryl-[protein] + ADP + H(+)</text>
        <dbReference type="Rhea" id="RHEA:17989"/>
        <dbReference type="Rhea" id="RHEA-COMP:9863"/>
        <dbReference type="Rhea" id="RHEA-COMP:11604"/>
        <dbReference type="ChEBI" id="CHEBI:15378"/>
        <dbReference type="ChEBI" id="CHEBI:29999"/>
        <dbReference type="ChEBI" id="CHEBI:30616"/>
        <dbReference type="ChEBI" id="CHEBI:83421"/>
        <dbReference type="ChEBI" id="CHEBI:456216"/>
        <dbReference type="EC" id="2.7.11.1"/>
    </reaction>
</comment>
<dbReference type="RefSeq" id="XP_050943606.1">
    <property type="nucleotide sequence ID" value="XM_051087649.1"/>
</dbReference>
<dbReference type="PANTHER" id="PTHR48006:SF81">
    <property type="entry name" value="PROTEIN KINASE DOMAIN-CONTAINING PROTEIN"/>
    <property type="match status" value="1"/>
</dbReference>
<protein>
    <recommendedName>
        <fullName evidence="2">non-specific serine/threonine protein kinase</fullName>
        <ecNumber evidence="2">2.7.11.1</ecNumber>
    </recommendedName>
</protein>
<dbReference type="EC" id="2.7.11.1" evidence="2"/>
<dbReference type="SMART" id="SM00220">
    <property type="entry name" value="S_TKc"/>
    <property type="match status" value="1"/>
</dbReference>
<dbReference type="GeneID" id="103501839"/>
<dbReference type="InterPro" id="IPR021720">
    <property type="entry name" value="Malectin_dom"/>
</dbReference>
<evidence type="ECO:0000256" key="5">
    <source>
        <dbReference type="ARBA" id="ARBA00022614"/>
    </source>
</evidence>
<keyword evidence="5" id="KW-0433">Leucine-rich repeat</keyword>
<keyword evidence="10" id="KW-0547">Nucleotide-binding</keyword>
<keyword evidence="7 18" id="KW-0812">Transmembrane</keyword>
<evidence type="ECO:0000256" key="3">
    <source>
        <dbReference type="ARBA" id="ARBA00022527"/>
    </source>
</evidence>
<keyword evidence="11" id="KW-0067">ATP-binding</keyword>
<evidence type="ECO:0000313" key="21">
    <source>
        <dbReference type="RefSeq" id="XP_050943606.1"/>
    </source>
</evidence>
<dbReference type="InterPro" id="IPR000719">
    <property type="entry name" value="Prot_kinase_dom"/>
</dbReference>
<dbReference type="Gene3D" id="3.30.200.20">
    <property type="entry name" value="Phosphorylase Kinase, domain 1"/>
    <property type="match status" value="1"/>
</dbReference>
<evidence type="ECO:0000256" key="7">
    <source>
        <dbReference type="ARBA" id="ARBA00022692"/>
    </source>
</evidence>
<feature type="transmembrane region" description="Helical" evidence="18">
    <location>
        <begin position="514"/>
        <end position="537"/>
    </location>
</feature>
<dbReference type="SUPFAM" id="SSF56112">
    <property type="entry name" value="Protein kinase-like (PK-like)"/>
    <property type="match status" value="1"/>
</dbReference>
<dbReference type="PROSITE" id="PS00108">
    <property type="entry name" value="PROTEIN_KINASE_ST"/>
    <property type="match status" value="1"/>
</dbReference>
<keyword evidence="6" id="KW-0808">Transferase</keyword>
<keyword evidence="20" id="KW-1185">Reference proteome</keyword>
<gene>
    <name evidence="21" type="primary">LOC103501839</name>
</gene>
<evidence type="ECO:0000256" key="14">
    <source>
        <dbReference type="ARBA" id="ARBA00023170"/>
    </source>
</evidence>